<evidence type="ECO:0000259" key="2">
    <source>
        <dbReference type="Pfam" id="PF11566"/>
    </source>
</evidence>
<dbReference type="EMBL" id="CCKQ01018023">
    <property type="protein sequence ID" value="CDW89962.1"/>
    <property type="molecule type" value="Genomic_DNA"/>
</dbReference>
<accession>A0A078B9P1</accession>
<dbReference type="InterPro" id="IPR021625">
    <property type="entry name" value="PI31_Prot_N"/>
</dbReference>
<dbReference type="Gene3D" id="3.40.1000.30">
    <property type="match status" value="1"/>
</dbReference>
<feature type="compositionally biased region" description="Gly residues" evidence="1">
    <location>
        <begin position="263"/>
        <end position="300"/>
    </location>
</feature>
<dbReference type="AlphaFoldDB" id="A0A078B9P1"/>
<evidence type="ECO:0000256" key="1">
    <source>
        <dbReference type="SAM" id="MobiDB-lite"/>
    </source>
</evidence>
<proteinExistence type="predicted"/>
<evidence type="ECO:0000313" key="3">
    <source>
        <dbReference type="EMBL" id="CDW89962.1"/>
    </source>
</evidence>
<reference evidence="3 4" key="1">
    <citation type="submission" date="2014-06" db="EMBL/GenBank/DDBJ databases">
        <authorList>
            <person name="Swart Estienne"/>
        </authorList>
    </citation>
    <scope>NUCLEOTIDE SEQUENCE [LARGE SCALE GENOMIC DNA]</scope>
    <source>
        <strain evidence="3 4">130c</strain>
    </source>
</reference>
<dbReference type="InParanoid" id="A0A078B9P1"/>
<dbReference type="Pfam" id="PF11566">
    <property type="entry name" value="PI31_Prot_N"/>
    <property type="match status" value="1"/>
</dbReference>
<sequence length="300" mass="32772">MLDVSSQFQNLLPFQRQALIFHAINLFKGLRCTGFQEDDPKNETNTGILNLPQDWQSQNAELVSFRYERLSDENVPQKDREEFYFKFLQAAHKFEINALSSNGTNDIYSSEFDLLKDLKEEDFVNLDSWVPKQLLGQYEKDILNKLLKSSKEEERKQQNQQQNKPPQYDPFPIGGGSGSQQYQPPFRPHIIGDPTYPPPGTSGPGGNLVGPGSSIFHPSGHPYPDEIDPATGGGIPFLGGNDPNDLFPSIPGINDPRNRRNPFGGGGFGPGGFPQGPGFGGPFGGSGFGGGGFGGGGFYS</sequence>
<feature type="domain" description="PI31 proteasome regulator N-terminal" evidence="2">
    <location>
        <begin position="18"/>
        <end position="113"/>
    </location>
</feature>
<dbReference type="OrthoDB" id="10598091at2759"/>
<name>A0A078B9P1_STYLE</name>
<keyword evidence="4" id="KW-1185">Reference proteome</keyword>
<evidence type="ECO:0000313" key="4">
    <source>
        <dbReference type="Proteomes" id="UP000039865"/>
    </source>
</evidence>
<feature type="region of interest" description="Disordered" evidence="1">
    <location>
        <begin position="246"/>
        <end position="300"/>
    </location>
</feature>
<organism evidence="3 4">
    <name type="scientific">Stylonychia lemnae</name>
    <name type="common">Ciliate</name>
    <dbReference type="NCBI Taxonomy" id="5949"/>
    <lineage>
        <taxon>Eukaryota</taxon>
        <taxon>Sar</taxon>
        <taxon>Alveolata</taxon>
        <taxon>Ciliophora</taxon>
        <taxon>Intramacronucleata</taxon>
        <taxon>Spirotrichea</taxon>
        <taxon>Stichotrichia</taxon>
        <taxon>Sporadotrichida</taxon>
        <taxon>Oxytrichidae</taxon>
        <taxon>Stylonychinae</taxon>
        <taxon>Stylonychia</taxon>
    </lineage>
</organism>
<gene>
    <name evidence="3" type="primary">Contig16569.g17642</name>
    <name evidence="3" type="ORF">STYLEM_19102</name>
</gene>
<feature type="region of interest" description="Disordered" evidence="1">
    <location>
        <begin position="151"/>
        <end position="224"/>
    </location>
</feature>
<dbReference type="Proteomes" id="UP000039865">
    <property type="component" value="Unassembled WGS sequence"/>
</dbReference>
<protein>
    <recommendedName>
        <fullName evidence="2">PI31 proteasome regulator N-terminal domain-containing protein</fullName>
    </recommendedName>
</protein>